<dbReference type="InterPro" id="IPR000047">
    <property type="entry name" value="HTH_motif"/>
</dbReference>
<sequence>MNPSQSSEILSALGMIDPRYLINPLFADPAALNFLQNHSAFPLQQSNGGGKVLNNLNQNSFRITDLIEKHRSESSSGSSDKANTSGENDSLEDEASENGGSSEVNWSQDHHNTSRSPASTPGIHGNKKARKARTIFTDKQLQELESMFEKHKYLTVPVRMELAQRMGLTDTQVKTWYQNRRTKWKRQTAVGVDMFQEPGNLAVIQNLLRTNPYWSQQVMSNPALFPFLGQRFIPGLPQSTPSSSPASTQPNPFMLFAGLNPQIFQNMTAQNQTQSSSANQSSQSSPVPQTSDQPESPEASEEIEEKSTGQ</sequence>
<feature type="domain" description="Homeobox" evidence="8">
    <location>
        <begin position="127"/>
        <end position="187"/>
    </location>
</feature>
<feature type="compositionally biased region" description="Low complexity" evidence="7">
    <location>
        <begin position="268"/>
        <end position="297"/>
    </location>
</feature>
<evidence type="ECO:0000256" key="7">
    <source>
        <dbReference type="SAM" id="MobiDB-lite"/>
    </source>
</evidence>
<dbReference type="EMBL" id="CAJFDI010000006">
    <property type="protein sequence ID" value="CAD5234144.1"/>
    <property type="molecule type" value="Genomic_DNA"/>
</dbReference>
<dbReference type="PROSITE" id="PS00027">
    <property type="entry name" value="HOMEOBOX_1"/>
    <property type="match status" value="1"/>
</dbReference>
<dbReference type="PRINTS" id="PR00024">
    <property type="entry name" value="HOMEOBOX"/>
</dbReference>
<feature type="DNA-binding region" description="Homeobox" evidence="5">
    <location>
        <begin position="129"/>
        <end position="188"/>
    </location>
</feature>
<gene>
    <name evidence="9" type="ORF">BXYJ_LOCUS14235</name>
</gene>
<dbReference type="OrthoDB" id="6159439at2759"/>
<dbReference type="InterPro" id="IPR001356">
    <property type="entry name" value="HD"/>
</dbReference>
<organism evidence="9 10">
    <name type="scientific">Bursaphelenchus xylophilus</name>
    <name type="common">Pinewood nematode worm</name>
    <name type="synonym">Aphelenchoides xylophilus</name>
    <dbReference type="NCBI Taxonomy" id="6326"/>
    <lineage>
        <taxon>Eukaryota</taxon>
        <taxon>Metazoa</taxon>
        <taxon>Ecdysozoa</taxon>
        <taxon>Nematoda</taxon>
        <taxon>Chromadorea</taxon>
        <taxon>Rhabditida</taxon>
        <taxon>Tylenchina</taxon>
        <taxon>Tylenchomorpha</taxon>
        <taxon>Aphelenchoidea</taxon>
        <taxon>Aphelenchoididae</taxon>
        <taxon>Bursaphelenchus</taxon>
    </lineage>
</organism>
<dbReference type="InterPro" id="IPR009057">
    <property type="entry name" value="Homeodomain-like_sf"/>
</dbReference>
<evidence type="ECO:0000256" key="4">
    <source>
        <dbReference type="ARBA" id="ARBA00023242"/>
    </source>
</evidence>
<keyword evidence="2 5" id="KW-0238">DNA-binding</keyword>
<dbReference type="InterPro" id="IPR050848">
    <property type="entry name" value="Homeobox_TF"/>
</dbReference>
<protein>
    <submittedName>
        <fullName evidence="9">(pine wood nematode) hypothetical protein</fullName>
    </submittedName>
</protein>
<evidence type="ECO:0000256" key="5">
    <source>
        <dbReference type="PROSITE-ProRule" id="PRU00108"/>
    </source>
</evidence>
<dbReference type="Gene3D" id="1.10.10.60">
    <property type="entry name" value="Homeodomain-like"/>
    <property type="match status" value="1"/>
</dbReference>
<evidence type="ECO:0000313" key="10">
    <source>
        <dbReference type="Proteomes" id="UP000659654"/>
    </source>
</evidence>
<dbReference type="PRINTS" id="PR00031">
    <property type="entry name" value="HTHREPRESSR"/>
</dbReference>
<reference evidence="9" key="1">
    <citation type="submission" date="2020-09" db="EMBL/GenBank/DDBJ databases">
        <authorList>
            <person name="Kikuchi T."/>
        </authorList>
    </citation>
    <scope>NUCLEOTIDE SEQUENCE</scope>
    <source>
        <strain evidence="9">Ka4C1</strain>
    </source>
</reference>
<keyword evidence="4 5" id="KW-0539">Nucleus</keyword>
<dbReference type="AlphaFoldDB" id="A0A7I8X026"/>
<dbReference type="SMR" id="A0A7I8X026"/>
<dbReference type="CDD" id="cd00086">
    <property type="entry name" value="homeodomain"/>
    <property type="match status" value="1"/>
</dbReference>
<keyword evidence="10" id="KW-1185">Reference proteome</keyword>
<evidence type="ECO:0000256" key="6">
    <source>
        <dbReference type="RuleBase" id="RU000682"/>
    </source>
</evidence>
<dbReference type="SUPFAM" id="SSF46689">
    <property type="entry name" value="Homeodomain-like"/>
    <property type="match status" value="1"/>
</dbReference>
<dbReference type="Pfam" id="PF00046">
    <property type="entry name" value="Homeodomain"/>
    <property type="match status" value="1"/>
</dbReference>
<evidence type="ECO:0000256" key="2">
    <source>
        <dbReference type="ARBA" id="ARBA00023125"/>
    </source>
</evidence>
<dbReference type="EMBL" id="CAJFCV020000006">
    <property type="protein sequence ID" value="CAG9129725.1"/>
    <property type="molecule type" value="Genomic_DNA"/>
</dbReference>
<dbReference type="Proteomes" id="UP000582659">
    <property type="component" value="Unassembled WGS sequence"/>
</dbReference>
<dbReference type="PROSITE" id="PS50071">
    <property type="entry name" value="HOMEOBOX_2"/>
    <property type="match status" value="1"/>
</dbReference>
<evidence type="ECO:0000259" key="8">
    <source>
        <dbReference type="PROSITE" id="PS50071"/>
    </source>
</evidence>
<name>A0A7I8X026_BURXY</name>
<dbReference type="SMART" id="SM00389">
    <property type="entry name" value="HOX"/>
    <property type="match status" value="1"/>
</dbReference>
<feature type="region of interest" description="Disordered" evidence="7">
    <location>
        <begin position="268"/>
        <end position="310"/>
    </location>
</feature>
<evidence type="ECO:0000256" key="1">
    <source>
        <dbReference type="ARBA" id="ARBA00004123"/>
    </source>
</evidence>
<dbReference type="PANTHER" id="PTHR24333">
    <property type="entry name" value="HOMEO BOX HB9 LIKE A-RELATED"/>
    <property type="match status" value="1"/>
</dbReference>
<dbReference type="Proteomes" id="UP000659654">
    <property type="component" value="Unassembled WGS sequence"/>
</dbReference>
<dbReference type="GO" id="GO:0000981">
    <property type="term" value="F:DNA-binding transcription factor activity, RNA polymerase II-specific"/>
    <property type="evidence" value="ECO:0007669"/>
    <property type="project" value="InterPro"/>
</dbReference>
<comment type="caution">
    <text evidence="9">The sequence shown here is derived from an EMBL/GenBank/DDBJ whole genome shotgun (WGS) entry which is preliminary data.</text>
</comment>
<proteinExistence type="predicted"/>
<feature type="region of interest" description="Disordered" evidence="7">
    <location>
        <begin position="69"/>
        <end position="131"/>
    </location>
</feature>
<dbReference type="InterPro" id="IPR020479">
    <property type="entry name" value="HD_metazoa"/>
</dbReference>
<dbReference type="InterPro" id="IPR017970">
    <property type="entry name" value="Homeobox_CS"/>
</dbReference>
<comment type="subcellular location">
    <subcellularLocation>
        <location evidence="1 5 6">Nucleus</location>
    </subcellularLocation>
</comment>
<evidence type="ECO:0000313" key="9">
    <source>
        <dbReference type="EMBL" id="CAD5234144.1"/>
    </source>
</evidence>
<keyword evidence="3 5" id="KW-0371">Homeobox</keyword>
<dbReference type="GO" id="GO:0003677">
    <property type="term" value="F:DNA binding"/>
    <property type="evidence" value="ECO:0007669"/>
    <property type="project" value="UniProtKB-UniRule"/>
</dbReference>
<accession>A0A7I8X026</accession>
<dbReference type="GO" id="GO:0005634">
    <property type="term" value="C:nucleus"/>
    <property type="evidence" value="ECO:0007669"/>
    <property type="project" value="UniProtKB-SubCell"/>
</dbReference>
<evidence type="ECO:0000256" key="3">
    <source>
        <dbReference type="ARBA" id="ARBA00023155"/>
    </source>
</evidence>
<feature type="compositionally biased region" description="Polar residues" evidence="7">
    <location>
        <begin position="98"/>
        <end position="107"/>
    </location>
</feature>
<dbReference type="PANTHER" id="PTHR24333:SF5">
    <property type="entry name" value="VENT HOMEOBOX"/>
    <property type="match status" value="1"/>
</dbReference>